<evidence type="ECO:0000256" key="1">
    <source>
        <dbReference type="SAM" id="MobiDB-lite"/>
    </source>
</evidence>
<organism evidence="2 3">
    <name type="scientific">Solanum tuberosum</name>
    <name type="common">Potato</name>
    <dbReference type="NCBI Taxonomy" id="4113"/>
    <lineage>
        <taxon>Eukaryota</taxon>
        <taxon>Viridiplantae</taxon>
        <taxon>Streptophyta</taxon>
        <taxon>Embryophyta</taxon>
        <taxon>Tracheophyta</taxon>
        <taxon>Spermatophyta</taxon>
        <taxon>Magnoliopsida</taxon>
        <taxon>eudicotyledons</taxon>
        <taxon>Gunneridae</taxon>
        <taxon>Pentapetalae</taxon>
        <taxon>asterids</taxon>
        <taxon>lamiids</taxon>
        <taxon>Solanales</taxon>
        <taxon>Solanaceae</taxon>
        <taxon>Solanoideae</taxon>
        <taxon>Solaneae</taxon>
        <taxon>Solanum</taxon>
    </lineage>
</organism>
<accession>A0ABQ7VF00</accession>
<dbReference type="PANTHER" id="PTHR33022:SF13">
    <property type="entry name" value="UBIQUITIN-LIKE PROTEASE FAMILY PROFILE DOMAIN-CONTAINING PROTEIN"/>
    <property type="match status" value="1"/>
</dbReference>
<keyword evidence="3" id="KW-1185">Reference proteome</keyword>
<reference evidence="2 3" key="1">
    <citation type="journal article" date="2021" name="bioRxiv">
        <title>Chromosome-scale and haplotype-resolved genome assembly of a tetraploid potato cultivar.</title>
        <authorList>
            <person name="Sun H."/>
            <person name="Jiao W.-B."/>
            <person name="Krause K."/>
            <person name="Campoy J.A."/>
            <person name="Goel M."/>
            <person name="Folz-Donahue K."/>
            <person name="Kukat C."/>
            <person name="Huettel B."/>
            <person name="Schneeberger K."/>
        </authorList>
    </citation>
    <scope>NUCLEOTIDE SEQUENCE [LARGE SCALE GENOMIC DNA]</scope>
    <source>
        <strain evidence="2">SolTubOtavaFocal</strain>
        <tissue evidence="2">Leaves</tissue>
    </source>
</reference>
<evidence type="ECO:0000313" key="2">
    <source>
        <dbReference type="EMBL" id="KAH0762611.1"/>
    </source>
</evidence>
<dbReference type="InterPro" id="IPR038765">
    <property type="entry name" value="Papain-like_cys_pep_sf"/>
</dbReference>
<evidence type="ECO:0008006" key="4">
    <source>
        <dbReference type="Google" id="ProtNLM"/>
    </source>
</evidence>
<feature type="region of interest" description="Disordered" evidence="1">
    <location>
        <begin position="1"/>
        <end position="21"/>
    </location>
</feature>
<protein>
    <recommendedName>
        <fullName evidence="4">Ulp1 protease family, C-terminal catalytic domain containing protein</fullName>
    </recommendedName>
</protein>
<sequence>MEIRYTMEGNGGIRDTSSRKTKDEHYRKKDCDLDQHLDFVVAFAKTKNWFYTMSVAGNYWNDEHMDVIFYHLRKKSKFQSNGNPKYTTAMCHFKSLMDEIYHTYKAQVPGQNALTQENSICSHIKGFGTPTGIPWDQIDDVYISVNCKEEFHWVLAVIQLKDRDCVLYSAAYAEYLTDGQPIPLANFEANLHHSRYGALLWNYGNQKASFDSDSDNEDPPKPRNTFVDSDDIEKINID</sequence>
<evidence type="ECO:0000313" key="3">
    <source>
        <dbReference type="Proteomes" id="UP000826656"/>
    </source>
</evidence>
<name>A0ABQ7VF00_SOLTU</name>
<feature type="region of interest" description="Disordered" evidence="1">
    <location>
        <begin position="210"/>
        <end position="230"/>
    </location>
</feature>
<dbReference type="Gene3D" id="3.40.395.10">
    <property type="entry name" value="Adenoviral Proteinase, Chain A"/>
    <property type="match status" value="1"/>
</dbReference>
<dbReference type="Proteomes" id="UP000826656">
    <property type="component" value="Unassembled WGS sequence"/>
</dbReference>
<dbReference type="PANTHER" id="PTHR33022">
    <property type="entry name" value="DUF1985 DOMAIN-CONTAINING PROTEIN"/>
    <property type="match status" value="1"/>
</dbReference>
<proteinExistence type="predicted"/>
<dbReference type="SUPFAM" id="SSF54001">
    <property type="entry name" value="Cysteine proteinases"/>
    <property type="match status" value="1"/>
</dbReference>
<comment type="caution">
    <text evidence="2">The sequence shown here is derived from an EMBL/GenBank/DDBJ whole genome shotgun (WGS) entry which is preliminary data.</text>
</comment>
<gene>
    <name evidence="2" type="ORF">KY290_018684</name>
</gene>
<dbReference type="EMBL" id="JAIVGD010000013">
    <property type="protein sequence ID" value="KAH0762611.1"/>
    <property type="molecule type" value="Genomic_DNA"/>
</dbReference>